<evidence type="ECO:0000313" key="11">
    <source>
        <dbReference type="Proteomes" id="UP000886891"/>
    </source>
</evidence>
<keyword evidence="3 8" id="KW-0819">tRNA processing</keyword>
<proteinExistence type="inferred from homology"/>
<feature type="binding site" evidence="8">
    <location>
        <position position="318"/>
    </location>
    <ligand>
        <name>Fe cation</name>
        <dbReference type="ChEBI" id="CHEBI:24875"/>
    </ligand>
</feature>
<comment type="subcellular location">
    <subcellularLocation>
        <location evidence="8">Cytoplasm</location>
    </subcellularLocation>
</comment>
<keyword evidence="2 8" id="KW-0808">Transferase</keyword>
<dbReference type="CDD" id="cd24133">
    <property type="entry name" value="ASKHA_NBD_TsaD_bac"/>
    <property type="match status" value="1"/>
</dbReference>
<evidence type="ECO:0000256" key="4">
    <source>
        <dbReference type="ARBA" id="ARBA00022723"/>
    </source>
</evidence>
<gene>
    <name evidence="8 10" type="primary">tsaD</name>
    <name evidence="10" type="ORF">IAB14_00355</name>
</gene>
<dbReference type="InterPro" id="IPR043129">
    <property type="entry name" value="ATPase_NBD"/>
</dbReference>
<dbReference type="PROSITE" id="PS01016">
    <property type="entry name" value="GLYCOPROTEASE"/>
    <property type="match status" value="1"/>
</dbReference>
<reference evidence="10" key="2">
    <citation type="journal article" date="2021" name="PeerJ">
        <title>Extensive microbial diversity within the chicken gut microbiome revealed by metagenomics and culture.</title>
        <authorList>
            <person name="Gilroy R."/>
            <person name="Ravi A."/>
            <person name="Getino M."/>
            <person name="Pursley I."/>
            <person name="Horton D.L."/>
            <person name="Alikhan N.F."/>
            <person name="Baker D."/>
            <person name="Gharbi K."/>
            <person name="Hall N."/>
            <person name="Watson M."/>
            <person name="Adriaenssens E.M."/>
            <person name="Foster-Nyarko E."/>
            <person name="Jarju S."/>
            <person name="Secka A."/>
            <person name="Antonio M."/>
            <person name="Oren A."/>
            <person name="Chaudhuri R.R."/>
            <person name="La Ragione R."/>
            <person name="Hildebrand F."/>
            <person name="Pallen M.J."/>
        </authorList>
    </citation>
    <scope>NUCLEOTIDE SEQUENCE</scope>
    <source>
        <strain evidence="10">23406</strain>
    </source>
</reference>
<dbReference type="InterPro" id="IPR000905">
    <property type="entry name" value="Gcp-like_dom"/>
</dbReference>
<keyword evidence="5 8" id="KW-0408">Iron</keyword>
<dbReference type="Gene3D" id="3.30.420.40">
    <property type="match status" value="2"/>
</dbReference>
<feature type="binding site" evidence="8">
    <location>
        <position position="128"/>
    </location>
    <ligand>
        <name>Fe cation</name>
        <dbReference type="ChEBI" id="CHEBI:24875"/>
    </ligand>
</feature>
<keyword evidence="1 8" id="KW-0963">Cytoplasm</keyword>
<accession>A0A9D1NBL1</accession>
<dbReference type="GO" id="GO:0061711">
    <property type="term" value="F:tRNA N(6)-L-threonylcarbamoyladenine synthase activity"/>
    <property type="evidence" value="ECO:0007669"/>
    <property type="project" value="UniProtKB-EC"/>
</dbReference>
<organism evidence="10 11">
    <name type="scientific">Candidatus Stercoripulliclostridium merdipullorum</name>
    <dbReference type="NCBI Taxonomy" id="2840952"/>
    <lineage>
        <taxon>Bacteria</taxon>
        <taxon>Bacillati</taxon>
        <taxon>Bacillota</taxon>
        <taxon>Clostridia</taxon>
        <taxon>Eubacteriales</taxon>
        <taxon>Candidatus Stercoripulliclostridium</taxon>
    </lineage>
</organism>
<reference evidence="10" key="1">
    <citation type="submission" date="2020-10" db="EMBL/GenBank/DDBJ databases">
        <authorList>
            <person name="Gilroy R."/>
        </authorList>
    </citation>
    <scope>NUCLEOTIDE SEQUENCE</scope>
    <source>
        <strain evidence="10">23406</strain>
    </source>
</reference>
<feature type="binding site" evidence="8">
    <location>
        <position position="132"/>
    </location>
    <ligand>
        <name>Fe cation</name>
        <dbReference type="ChEBI" id="CHEBI:24875"/>
    </ligand>
</feature>
<dbReference type="HAMAP" id="MF_01445">
    <property type="entry name" value="TsaD"/>
    <property type="match status" value="1"/>
</dbReference>
<protein>
    <recommendedName>
        <fullName evidence="8">tRNA N6-adenosine threonylcarbamoyltransferase</fullName>
        <ecNumber evidence="8">2.3.1.234</ecNumber>
    </recommendedName>
    <alternativeName>
        <fullName evidence="8">N6-L-threonylcarbamoyladenine synthase</fullName>
        <shortName evidence="8">t(6)A synthase</shortName>
    </alternativeName>
    <alternativeName>
        <fullName evidence="8">t(6)A37 threonylcarbamoyladenosine biosynthesis protein TsaD</fullName>
    </alternativeName>
    <alternativeName>
        <fullName evidence="8">tRNA threonylcarbamoyladenosine biosynthesis protein TsaD</fullName>
    </alternativeName>
</protein>
<feature type="binding site" evidence="8">
    <location>
        <position position="184"/>
    </location>
    <ligand>
        <name>substrate</name>
    </ligand>
</feature>
<feature type="domain" description="Gcp-like" evidence="9">
    <location>
        <begin position="40"/>
        <end position="324"/>
    </location>
</feature>
<comment type="caution">
    <text evidence="10">The sequence shown here is derived from an EMBL/GenBank/DDBJ whole genome shotgun (WGS) entry which is preliminary data.</text>
</comment>
<dbReference type="PANTHER" id="PTHR11735:SF6">
    <property type="entry name" value="TRNA N6-ADENOSINE THREONYLCARBAMOYLTRANSFERASE, MITOCHONDRIAL"/>
    <property type="match status" value="1"/>
</dbReference>
<dbReference type="AlphaFoldDB" id="A0A9D1NBL1"/>
<feature type="binding site" evidence="8">
    <location>
        <position position="290"/>
    </location>
    <ligand>
        <name>substrate</name>
    </ligand>
</feature>
<dbReference type="GO" id="GO:0005506">
    <property type="term" value="F:iron ion binding"/>
    <property type="evidence" value="ECO:0007669"/>
    <property type="project" value="UniProtKB-UniRule"/>
</dbReference>
<dbReference type="PRINTS" id="PR00789">
    <property type="entry name" value="OSIALOPTASE"/>
</dbReference>
<evidence type="ECO:0000256" key="3">
    <source>
        <dbReference type="ARBA" id="ARBA00022694"/>
    </source>
</evidence>
<evidence type="ECO:0000256" key="1">
    <source>
        <dbReference type="ARBA" id="ARBA00022490"/>
    </source>
</evidence>
<feature type="binding site" evidence="8">
    <location>
        <position position="197"/>
    </location>
    <ligand>
        <name>substrate</name>
    </ligand>
</feature>
<dbReference type="InterPro" id="IPR017860">
    <property type="entry name" value="Peptidase_M22_CS"/>
</dbReference>
<evidence type="ECO:0000259" key="9">
    <source>
        <dbReference type="Pfam" id="PF00814"/>
    </source>
</evidence>
<feature type="binding site" evidence="8">
    <location>
        <begin position="151"/>
        <end position="155"/>
    </location>
    <ligand>
        <name>substrate</name>
    </ligand>
</feature>
<feature type="binding site" evidence="8">
    <location>
        <position position="201"/>
    </location>
    <ligand>
        <name>substrate</name>
    </ligand>
</feature>
<evidence type="ECO:0000313" key="10">
    <source>
        <dbReference type="EMBL" id="HIU99550.1"/>
    </source>
</evidence>
<dbReference type="FunFam" id="3.30.420.40:FF:000040">
    <property type="entry name" value="tRNA N6-adenosine threonylcarbamoyltransferase"/>
    <property type="match status" value="1"/>
</dbReference>
<comment type="similarity">
    <text evidence="8">Belongs to the KAE1 / TsaD family.</text>
</comment>
<dbReference type="InterPro" id="IPR022450">
    <property type="entry name" value="TsaD"/>
</dbReference>
<dbReference type="GO" id="GO:0005737">
    <property type="term" value="C:cytoplasm"/>
    <property type="evidence" value="ECO:0007669"/>
    <property type="project" value="UniProtKB-SubCell"/>
</dbReference>
<evidence type="ECO:0000256" key="7">
    <source>
        <dbReference type="ARBA" id="ARBA00048117"/>
    </source>
</evidence>
<keyword evidence="6 8" id="KW-0012">Acyltransferase</keyword>
<dbReference type="Proteomes" id="UP000886891">
    <property type="component" value="Unassembled WGS sequence"/>
</dbReference>
<dbReference type="FunFam" id="3.30.420.40:FF:000012">
    <property type="entry name" value="tRNA N6-adenosine threonylcarbamoyltransferase"/>
    <property type="match status" value="1"/>
</dbReference>
<sequence>MGYQQIADQKLNALRNGTPTILAIESSCDETAAAVVRGRTVLSSVISTQIEIHKRFGGVVPEIASRNHLAAIDAVVRDALRQANLEKTDLDAVAVTYGAGLLGALLVGVSYAKAYAYALGLPLIAVDHIKGHVAANYIAHPDLQPPYLCLITSGGHTEIRRVDAFDRMEVLGSTRDDAVGEAFDKVARVLGLSYPGGPAIERLATEGAPTYPMPVAFKGEKHLDFSYSGIKTAVINLAANAKARGEEIRRADLARSFQDAAVSMLVGRAAEAVRRTGIRTVALAGGVGANSALRDALSEAGKRQGFAVLLPPKPLCTDNAAMIGVAAFEEIRAGATAASLSLDANPDL</sequence>
<comment type="catalytic activity">
    <reaction evidence="7 8">
        <text>L-threonylcarbamoyladenylate + adenosine(37) in tRNA = N(6)-L-threonylcarbamoyladenosine(37) in tRNA + AMP + H(+)</text>
        <dbReference type="Rhea" id="RHEA:37059"/>
        <dbReference type="Rhea" id="RHEA-COMP:10162"/>
        <dbReference type="Rhea" id="RHEA-COMP:10163"/>
        <dbReference type="ChEBI" id="CHEBI:15378"/>
        <dbReference type="ChEBI" id="CHEBI:73682"/>
        <dbReference type="ChEBI" id="CHEBI:74411"/>
        <dbReference type="ChEBI" id="CHEBI:74418"/>
        <dbReference type="ChEBI" id="CHEBI:456215"/>
        <dbReference type="EC" id="2.3.1.234"/>
    </reaction>
</comment>
<dbReference type="Pfam" id="PF00814">
    <property type="entry name" value="TsaD"/>
    <property type="match status" value="1"/>
</dbReference>
<dbReference type="InterPro" id="IPR017861">
    <property type="entry name" value="KAE1/TsaD"/>
</dbReference>
<evidence type="ECO:0000256" key="6">
    <source>
        <dbReference type="ARBA" id="ARBA00023315"/>
    </source>
</evidence>
<evidence type="ECO:0000256" key="5">
    <source>
        <dbReference type="ARBA" id="ARBA00023004"/>
    </source>
</evidence>
<dbReference type="GO" id="GO:0002949">
    <property type="term" value="P:tRNA threonylcarbamoyladenosine modification"/>
    <property type="evidence" value="ECO:0007669"/>
    <property type="project" value="UniProtKB-UniRule"/>
</dbReference>
<dbReference type="SUPFAM" id="SSF53067">
    <property type="entry name" value="Actin-like ATPase domain"/>
    <property type="match status" value="2"/>
</dbReference>
<evidence type="ECO:0000256" key="8">
    <source>
        <dbReference type="HAMAP-Rule" id="MF_01445"/>
    </source>
</evidence>
<name>A0A9D1NBL1_9FIRM</name>
<dbReference type="NCBIfam" id="TIGR03723">
    <property type="entry name" value="T6A_TsaD_YgjD"/>
    <property type="match status" value="1"/>
</dbReference>
<evidence type="ECO:0000256" key="2">
    <source>
        <dbReference type="ARBA" id="ARBA00022679"/>
    </source>
</evidence>
<dbReference type="EMBL" id="DVOH01000004">
    <property type="protein sequence ID" value="HIU99550.1"/>
    <property type="molecule type" value="Genomic_DNA"/>
</dbReference>
<keyword evidence="4 8" id="KW-0479">Metal-binding</keyword>
<dbReference type="EC" id="2.3.1.234" evidence="8"/>
<dbReference type="PANTHER" id="PTHR11735">
    <property type="entry name" value="TRNA N6-ADENOSINE THREONYLCARBAMOYLTRANSFERASE"/>
    <property type="match status" value="1"/>
</dbReference>
<comment type="cofactor">
    <cofactor evidence="8">
        <name>Fe(2+)</name>
        <dbReference type="ChEBI" id="CHEBI:29033"/>
    </cofactor>
    <text evidence="8">Binds 1 Fe(2+) ion per subunit.</text>
</comment>
<dbReference type="NCBIfam" id="TIGR00329">
    <property type="entry name" value="gcp_kae1"/>
    <property type="match status" value="1"/>
</dbReference>
<comment type="function">
    <text evidence="8">Required for the formation of a threonylcarbamoyl group on adenosine at position 37 (t(6)A37) in tRNAs that read codons beginning with adenine. Is involved in the transfer of the threonylcarbamoyl moiety of threonylcarbamoyl-AMP (TC-AMP) to the N6 group of A37, together with TsaE and TsaB. TsaD likely plays a direct catalytic role in this reaction.</text>
</comment>